<protein>
    <submittedName>
        <fullName evidence="7">Membrane protein</fullName>
    </submittedName>
</protein>
<dbReference type="InterPro" id="IPR017500">
    <property type="entry name" value="Phage_infect_YhgE_N"/>
</dbReference>
<keyword evidence="8" id="KW-1185">Reference proteome</keyword>
<feature type="transmembrane region" description="Helical" evidence="5">
    <location>
        <begin position="600"/>
        <end position="621"/>
    </location>
</feature>
<evidence type="ECO:0000256" key="5">
    <source>
        <dbReference type="SAM" id="Phobius"/>
    </source>
</evidence>
<evidence type="ECO:0000259" key="6">
    <source>
        <dbReference type="Pfam" id="PF12698"/>
    </source>
</evidence>
<dbReference type="NCBIfam" id="TIGR03061">
    <property type="entry name" value="pip_yhgE_Nterm"/>
    <property type="match status" value="1"/>
</dbReference>
<dbReference type="InterPro" id="IPR023908">
    <property type="entry name" value="xxxLxxG_rpt"/>
</dbReference>
<dbReference type="PANTHER" id="PTHR43077">
    <property type="entry name" value="TRANSPORT PERMEASE YVFS-RELATED"/>
    <property type="match status" value="1"/>
</dbReference>
<proteinExistence type="predicted"/>
<evidence type="ECO:0000256" key="2">
    <source>
        <dbReference type="ARBA" id="ARBA00022692"/>
    </source>
</evidence>
<dbReference type="EMBL" id="JADOUE010000001">
    <property type="protein sequence ID" value="MBG6121260.1"/>
    <property type="molecule type" value="Genomic_DNA"/>
</dbReference>
<comment type="caution">
    <text evidence="7">The sequence shown here is derived from an EMBL/GenBank/DDBJ whole genome shotgun (WGS) entry which is preliminary data.</text>
</comment>
<evidence type="ECO:0000256" key="3">
    <source>
        <dbReference type="ARBA" id="ARBA00022989"/>
    </source>
</evidence>
<name>A0A931GSW3_9CORY</name>
<gene>
    <name evidence="7" type="ORF">IW254_000229</name>
</gene>
<organism evidence="7 8">
    <name type="scientific">Corynebacterium aquatimens</name>
    <dbReference type="NCBI Taxonomy" id="1190508"/>
    <lineage>
        <taxon>Bacteria</taxon>
        <taxon>Bacillati</taxon>
        <taxon>Actinomycetota</taxon>
        <taxon>Actinomycetes</taxon>
        <taxon>Mycobacteriales</taxon>
        <taxon>Corynebacteriaceae</taxon>
        <taxon>Corynebacterium</taxon>
    </lineage>
</organism>
<feature type="transmembrane region" description="Helical" evidence="5">
    <location>
        <begin position="658"/>
        <end position="680"/>
    </location>
</feature>
<feature type="transmembrane region" description="Helical" evidence="5">
    <location>
        <begin position="47"/>
        <end position="67"/>
    </location>
</feature>
<sequence>MSTSISANDYDPEYQYDYADDQTKPRFHGPIAKALNWRPLSPFARTLIVLLLVLPLLFTGIYMWSMWDPTGSVPNTRLAIVNEDKGVDQGEGEENFGKNVVEGLTSRDYLNVTEVDAKQASDGLLKGKYLFTITIPEDFSKNVVTVIDEDPAQAKILFDFNDYNGTNGAILTSGLVPQIQNEVAVEVTKTYAEQVLGGLNELGDGIKQAADGSKQLDDGVGQLQEGAGQAVDGINQLDDGAGELNDGTGQLQDGVIRLSDGAGQLDDGAGQLANGLLELSGGTDQLADGARQIDEGVGQLTGMLIPILQNVQGAVGQLQPVIDLLRTVGMHAEADKVAGIVGQLDPANPENIVSDLQRLKAGTAELHANLADPNMPYRNGLNQLIDGSQQLKAGTGELRAGTGELSDGAFQLHDGTTRLKEGTGQLREGGVQLTDGIGQLKDGSNQLATALGEGAKRAPTVQRMDESTTQMAVPIVFEEANLHPTQEVVDPENPTVQELSSGFSMLGLIVISFLLMAVVNMLLPHAVGRRDHSRTAFGPVIKAWAPAFGINLALVALIAFISASVGWRPDNWPAMILVLLLNVAMGTSVYQFFRITFGRLVGSVFNLAFYIYGLVVANAVWPLSTLPAPLAAANPLHPISHARNAFVRATDGIWDHTFWIAIAVLVATTALALIGSTLVYDARRRNLALEDPNENARLRAERAAEQRALANNQYEEHYV</sequence>
<evidence type="ECO:0000256" key="4">
    <source>
        <dbReference type="ARBA" id="ARBA00023136"/>
    </source>
</evidence>
<dbReference type="InterPro" id="IPR051328">
    <property type="entry name" value="T7SS_ABC-Transporter"/>
</dbReference>
<dbReference type="PANTHER" id="PTHR43077:SF10">
    <property type="entry name" value="TRANSPORT PERMEASE PROTEIN"/>
    <property type="match status" value="1"/>
</dbReference>
<feature type="transmembrane region" description="Helical" evidence="5">
    <location>
        <begin position="503"/>
        <end position="523"/>
    </location>
</feature>
<keyword evidence="2 5" id="KW-0812">Transmembrane</keyword>
<evidence type="ECO:0000256" key="1">
    <source>
        <dbReference type="ARBA" id="ARBA00004141"/>
    </source>
</evidence>
<dbReference type="Proteomes" id="UP000658613">
    <property type="component" value="Unassembled WGS sequence"/>
</dbReference>
<dbReference type="AlphaFoldDB" id="A0A931GSW3"/>
<dbReference type="GO" id="GO:0016020">
    <property type="term" value="C:membrane"/>
    <property type="evidence" value="ECO:0007669"/>
    <property type="project" value="UniProtKB-SubCell"/>
</dbReference>
<comment type="subcellular location">
    <subcellularLocation>
        <location evidence="1">Membrane</location>
        <topology evidence="1">Multi-pass membrane protein</topology>
    </subcellularLocation>
</comment>
<reference evidence="7" key="1">
    <citation type="submission" date="2020-11" db="EMBL/GenBank/DDBJ databases">
        <title>Sequencing the genomes of 1000 actinobacteria strains.</title>
        <authorList>
            <person name="Klenk H.-P."/>
        </authorList>
    </citation>
    <scope>NUCLEOTIDE SEQUENCE</scope>
    <source>
        <strain evidence="7">DSM 45632</strain>
    </source>
</reference>
<keyword evidence="4 5" id="KW-0472">Membrane</keyword>
<evidence type="ECO:0000313" key="7">
    <source>
        <dbReference type="EMBL" id="MBG6121260.1"/>
    </source>
</evidence>
<dbReference type="Pfam" id="PF12698">
    <property type="entry name" value="ABC2_membrane_3"/>
    <property type="match status" value="1"/>
</dbReference>
<evidence type="ECO:0000313" key="8">
    <source>
        <dbReference type="Proteomes" id="UP000658613"/>
    </source>
</evidence>
<dbReference type="GO" id="GO:0140359">
    <property type="term" value="F:ABC-type transporter activity"/>
    <property type="evidence" value="ECO:0007669"/>
    <property type="project" value="InterPro"/>
</dbReference>
<dbReference type="InterPro" id="IPR013525">
    <property type="entry name" value="ABC2_TM"/>
</dbReference>
<dbReference type="RefSeq" id="WP_231375328.1">
    <property type="nucleotide sequence ID" value="NZ_CP046980.1"/>
</dbReference>
<dbReference type="Gene3D" id="1.10.287.950">
    <property type="entry name" value="Methyl-accepting chemotaxis protein"/>
    <property type="match status" value="1"/>
</dbReference>
<keyword evidence="3 5" id="KW-1133">Transmembrane helix</keyword>
<dbReference type="NCBIfam" id="TIGR03057">
    <property type="entry name" value="xxxLxxG_by_4"/>
    <property type="match status" value="5"/>
</dbReference>
<accession>A0A931GSW3</accession>
<feature type="domain" description="ABC-2 type transporter transmembrane" evidence="6">
    <location>
        <begin position="47"/>
        <end position="191"/>
    </location>
</feature>
<feature type="transmembrane region" description="Helical" evidence="5">
    <location>
        <begin position="572"/>
        <end position="593"/>
    </location>
</feature>
<feature type="transmembrane region" description="Helical" evidence="5">
    <location>
        <begin position="544"/>
        <end position="566"/>
    </location>
</feature>